<sequence length="83" mass="8529">MLAAVMALKAYSSSAYQHSPHEIGSEAPRSGRLEVGNQPTDLVQAAIVGKDGNVTVVCAGCGFDTVSKDLAVGWPSKLGEGIL</sequence>
<protein>
    <submittedName>
        <fullName evidence="1">Uncharacterized protein</fullName>
    </submittedName>
</protein>
<proteinExistence type="predicted"/>
<comment type="caution">
    <text evidence="1">The sequence shown here is derived from an EMBL/GenBank/DDBJ whole genome shotgun (WGS) entry which is preliminary data.</text>
</comment>
<gene>
    <name evidence="1" type="ORF">CRHIZ90672A_00018039</name>
</gene>
<keyword evidence="2" id="KW-1185">Reference proteome</keyword>
<reference evidence="1" key="1">
    <citation type="submission" date="2021-10" db="EMBL/GenBank/DDBJ databases">
        <authorList>
            <person name="Piombo E."/>
        </authorList>
    </citation>
    <scope>NUCLEOTIDE SEQUENCE</scope>
</reference>
<evidence type="ECO:0000313" key="2">
    <source>
        <dbReference type="Proteomes" id="UP000696573"/>
    </source>
</evidence>
<organism evidence="1 2">
    <name type="scientific">Clonostachys rhizophaga</name>
    <dbReference type="NCBI Taxonomy" id="160324"/>
    <lineage>
        <taxon>Eukaryota</taxon>
        <taxon>Fungi</taxon>
        <taxon>Dikarya</taxon>
        <taxon>Ascomycota</taxon>
        <taxon>Pezizomycotina</taxon>
        <taxon>Sordariomycetes</taxon>
        <taxon>Hypocreomycetidae</taxon>
        <taxon>Hypocreales</taxon>
        <taxon>Bionectriaceae</taxon>
        <taxon>Clonostachys</taxon>
    </lineage>
</organism>
<dbReference type="EMBL" id="CABFNQ020000341">
    <property type="protein sequence ID" value="CAH0014352.1"/>
    <property type="molecule type" value="Genomic_DNA"/>
</dbReference>
<name>A0A9N9V2H9_9HYPO</name>
<dbReference type="Proteomes" id="UP000696573">
    <property type="component" value="Unassembled WGS sequence"/>
</dbReference>
<evidence type="ECO:0000313" key="1">
    <source>
        <dbReference type="EMBL" id="CAH0014352.1"/>
    </source>
</evidence>
<accession>A0A9N9V2H9</accession>
<dbReference type="AlphaFoldDB" id="A0A9N9V2H9"/>